<gene>
    <name evidence="1" type="primary">MRPS16_2</name>
    <name evidence="1" type="ORF">P7K49_025364</name>
</gene>
<sequence>MEKLLGCPGLKWELNFLSNWHFESGDPICGLLCLAGFFPLHPMMITDAERLRRKQAHEVLLASQETDAEATDTEATET</sequence>
<reference evidence="1 2" key="1">
    <citation type="submission" date="2023-05" db="EMBL/GenBank/DDBJ databases">
        <title>B98-5 Cell Line De Novo Hybrid Assembly: An Optical Mapping Approach.</title>
        <authorList>
            <person name="Kananen K."/>
            <person name="Auerbach J.A."/>
            <person name="Kautto E."/>
            <person name="Blachly J.S."/>
        </authorList>
    </citation>
    <scope>NUCLEOTIDE SEQUENCE [LARGE SCALE GENOMIC DNA]</scope>
    <source>
        <strain evidence="1">B95-8</strain>
        <tissue evidence="1">Cell line</tissue>
    </source>
</reference>
<dbReference type="GO" id="GO:0005840">
    <property type="term" value="C:ribosome"/>
    <property type="evidence" value="ECO:0007669"/>
    <property type="project" value="UniProtKB-KW"/>
</dbReference>
<keyword evidence="1" id="KW-0689">Ribosomal protein</keyword>
<dbReference type="EMBL" id="JASSZA010000012">
    <property type="protein sequence ID" value="KAK2096330.1"/>
    <property type="molecule type" value="Genomic_DNA"/>
</dbReference>
<keyword evidence="1" id="KW-0687">Ribonucleoprotein</keyword>
<comment type="caution">
    <text evidence="1">The sequence shown here is derived from an EMBL/GenBank/DDBJ whole genome shotgun (WGS) entry which is preliminary data.</text>
</comment>
<dbReference type="Proteomes" id="UP001266305">
    <property type="component" value="Unassembled WGS sequence"/>
</dbReference>
<keyword evidence="2" id="KW-1185">Reference proteome</keyword>
<protein>
    <submittedName>
        <fullName evidence="1">37S ribosomal protein S16, mitochondrial</fullName>
    </submittedName>
</protein>
<name>A0ABQ9UHV1_SAGOE</name>
<accession>A0ABQ9UHV1</accession>
<evidence type="ECO:0000313" key="2">
    <source>
        <dbReference type="Proteomes" id="UP001266305"/>
    </source>
</evidence>
<proteinExistence type="predicted"/>
<organism evidence="1 2">
    <name type="scientific">Saguinus oedipus</name>
    <name type="common">Cotton-top tamarin</name>
    <name type="synonym">Oedipomidas oedipus</name>
    <dbReference type="NCBI Taxonomy" id="9490"/>
    <lineage>
        <taxon>Eukaryota</taxon>
        <taxon>Metazoa</taxon>
        <taxon>Chordata</taxon>
        <taxon>Craniata</taxon>
        <taxon>Vertebrata</taxon>
        <taxon>Euteleostomi</taxon>
        <taxon>Mammalia</taxon>
        <taxon>Eutheria</taxon>
        <taxon>Euarchontoglires</taxon>
        <taxon>Primates</taxon>
        <taxon>Haplorrhini</taxon>
        <taxon>Platyrrhini</taxon>
        <taxon>Cebidae</taxon>
        <taxon>Callitrichinae</taxon>
        <taxon>Saguinus</taxon>
    </lineage>
</organism>
<evidence type="ECO:0000313" key="1">
    <source>
        <dbReference type="EMBL" id="KAK2096330.1"/>
    </source>
</evidence>